<evidence type="ECO:0008006" key="2">
    <source>
        <dbReference type="Google" id="ProtNLM"/>
    </source>
</evidence>
<dbReference type="AlphaFoldDB" id="A0A1J5RC78"/>
<reference evidence="1" key="1">
    <citation type="submission" date="2016-10" db="EMBL/GenBank/DDBJ databases">
        <title>Sequence of Gallionella enrichment culture.</title>
        <authorList>
            <person name="Poehlein A."/>
            <person name="Muehling M."/>
            <person name="Daniel R."/>
        </authorList>
    </citation>
    <scope>NUCLEOTIDE SEQUENCE</scope>
</reference>
<sequence>MISTQAALIYAMVLVSAADQDMSDAELRAIGEIVNYLPVFADYDPRLLPNTAEACAEMLEMPDGLDKVLDLVRQSLPGKLRETAYALACDVAVADIEMNQEKLRVLELIRHKLEIDRLVSAAIERGAVARYRRV</sequence>
<gene>
    <name evidence="1" type="ORF">GALL_243790</name>
</gene>
<accession>A0A1J5RC78</accession>
<dbReference type="InterPro" id="IPR029024">
    <property type="entry name" value="TerB-like"/>
</dbReference>
<comment type="caution">
    <text evidence="1">The sequence shown here is derived from an EMBL/GenBank/DDBJ whole genome shotgun (WGS) entry which is preliminary data.</text>
</comment>
<evidence type="ECO:0000313" key="1">
    <source>
        <dbReference type="EMBL" id="OIQ93696.1"/>
    </source>
</evidence>
<dbReference type="CDD" id="cd07176">
    <property type="entry name" value="terB"/>
    <property type="match status" value="1"/>
</dbReference>
<organism evidence="1">
    <name type="scientific">mine drainage metagenome</name>
    <dbReference type="NCBI Taxonomy" id="410659"/>
    <lineage>
        <taxon>unclassified sequences</taxon>
        <taxon>metagenomes</taxon>
        <taxon>ecological metagenomes</taxon>
    </lineage>
</organism>
<dbReference type="SUPFAM" id="SSF158682">
    <property type="entry name" value="TerB-like"/>
    <property type="match status" value="1"/>
</dbReference>
<protein>
    <recommendedName>
        <fullName evidence="2">Co-chaperone DjlA N-terminal domain-containing protein</fullName>
    </recommendedName>
</protein>
<dbReference type="EMBL" id="MLJW01000202">
    <property type="protein sequence ID" value="OIQ93696.1"/>
    <property type="molecule type" value="Genomic_DNA"/>
</dbReference>
<name>A0A1J5RC78_9ZZZZ</name>
<proteinExistence type="predicted"/>
<dbReference type="Gene3D" id="1.10.3680.10">
    <property type="entry name" value="TerB-like"/>
    <property type="match status" value="1"/>
</dbReference>